<reference evidence="2 3" key="1">
    <citation type="journal article" date="2014" name="Agronomy (Basel)">
        <title>A Draft Genome Sequence for Ensete ventricosum, the Drought-Tolerant Tree Against Hunger.</title>
        <authorList>
            <person name="Harrison J."/>
            <person name="Moore K.A."/>
            <person name="Paszkiewicz K."/>
            <person name="Jones T."/>
            <person name="Grant M."/>
            <person name="Ambacheew D."/>
            <person name="Muzemil S."/>
            <person name="Studholme D.J."/>
        </authorList>
    </citation>
    <scope>NUCLEOTIDE SEQUENCE [LARGE SCALE GENOMIC DNA]</scope>
</reference>
<dbReference type="EMBL" id="AMZH03010557">
    <property type="protein sequence ID" value="RRT54536.1"/>
    <property type="molecule type" value="Genomic_DNA"/>
</dbReference>
<sequence length="132" mass="14869">MTRQLVEVRKNYFIPSEYELHAPLPGERPYDAFLNGFSLSTDTLEVGLMFSLHSMIKACLEGWRVSPSHMAPNSWCYLVAFLWECFGSGVTATRDLFMACFRLSQGQADYYLTAHAEFKVGGVPSSNKGRKS</sequence>
<comment type="caution">
    <text evidence="2">The sequence shown here is derived from an EMBL/GenBank/DDBJ whole genome shotgun (WGS) entry which is preliminary data.</text>
</comment>
<dbReference type="InterPro" id="IPR007321">
    <property type="entry name" value="Transposase_28"/>
</dbReference>
<evidence type="ECO:0000313" key="3">
    <source>
        <dbReference type="Proteomes" id="UP000287651"/>
    </source>
</evidence>
<dbReference type="AlphaFoldDB" id="A0A426YS24"/>
<evidence type="ECO:0000313" key="2">
    <source>
        <dbReference type="EMBL" id="RRT54536.1"/>
    </source>
</evidence>
<protein>
    <recommendedName>
        <fullName evidence="1">Transposase (putative) gypsy type domain-containing protein</fullName>
    </recommendedName>
</protein>
<feature type="domain" description="Transposase (putative) gypsy type" evidence="1">
    <location>
        <begin position="41"/>
        <end position="104"/>
    </location>
</feature>
<accession>A0A426YS24</accession>
<evidence type="ECO:0000259" key="1">
    <source>
        <dbReference type="Pfam" id="PF04195"/>
    </source>
</evidence>
<organism evidence="2 3">
    <name type="scientific">Ensete ventricosum</name>
    <name type="common">Abyssinian banana</name>
    <name type="synonym">Musa ensete</name>
    <dbReference type="NCBI Taxonomy" id="4639"/>
    <lineage>
        <taxon>Eukaryota</taxon>
        <taxon>Viridiplantae</taxon>
        <taxon>Streptophyta</taxon>
        <taxon>Embryophyta</taxon>
        <taxon>Tracheophyta</taxon>
        <taxon>Spermatophyta</taxon>
        <taxon>Magnoliopsida</taxon>
        <taxon>Liliopsida</taxon>
        <taxon>Zingiberales</taxon>
        <taxon>Musaceae</taxon>
        <taxon>Ensete</taxon>
    </lineage>
</organism>
<name>A0A426YS24_ENSVE</name>
<proteinExistence type="predicted"/>
<gene>
    <name evidence="2" type="ORF">B296_00032880</name>
</gene>
<dbReference type="Proteomes" id="UP000287651">
    <property type="component" value="Unassembled WGS sequence"/>
</dbReference>
<dbReference type="Pfam" id="PF04195">
    <property type="entry name" value="Transposase_28"/>
    <property type="match status" value="1"/>
</dbReference>